<dbReference type="OrthoDB" id="9774191at2"/>
<dbReference type="InterPro" id="IPR055170">
    <property type="entry name" value="GFO_IDH_MocA-like_dom"/>
</dbReference>
<evidence type="ECO:0000259" key="3">
    <source>
        <dbReference type="Pfam" id="PF22725"/>
    </source>
</evidence>
<dbReference type="SUPFAM" id="SSF51735">
    <property type="entry name" value="NAD(P)-binding Rossmann-fold domains"/>
    <property type="match status" value="1"/>
</dbReference>
<protein>
    <submittedName>
        <fullName evidence="4">4,5-dihydroxyphthalate dehydrogenase</fullName>
    </submittedName>
</protein>
<gene>
    <name evidence="4" type="ORF">SAMN05661010_01587</name>
</gene>
<dbReference type="SUPFAM" id="SSF55347">
    <property type="entry name" value="Glyceraldehyde-3-phosphate dehydrogenase-like, C-terminal domain"/>
    <property type="match status" value="1"/>
</dbReference>
<dbReference type="Gene3D" id="3.30.360.10">
    <property type="entry name" value="Dihydrodipicolinate Reductase, domain 2"/>
    <property type="match status" value="1"/>
</dbReference>
<dbReference type="AlphaFoldDB" id="A0A1G9JT08"/>
<dbReference type="InterPro" id="IPR050463">
    <property type="entry name" value="Gfo/Idh/MocA_oxidrdct_glycsds"/>
</dbReference>
<keyword evidence="1" id="KW-0560">Oxidoreductase</keyword>
<dbReference type="Gene3D" id="3.40.50.720">
    <property type="entry name" value="NAD(P)-binding Rossmann-like Domain"/>
    <property type="match status" value="1"/>
</dbReference>
<name>A0A1G9JT08_9GAMM</name>
<reference evidence="4 5" key="1">
    <citation type="submission" date="2016-10" db="EMBL/GenBank/DDBJ databases">
        <authorList>
            <person name="de Groot N.N."/>
        </authorList>
    </citation>
    <scope>NUCLEOTIDE SEQUENCE [LARGE SCALE GENOMIC DNA]</scope>
    <source>
        <strain evidence="4 5">DSM 14789</strain>
    </source>
</reference>
<dbReference type="GO" id="GO:0000166">
    <property type="term" value="F:nucleotide binding"/>
    <property type="evidence" value="ECO:0007669"/>
    <property type="project" value="InterPro"/>
</dbReference>
<organism evidence="4 5">
    <name type="scientific">Modicisalibacter muralis</name>
    <dbReference type="NCBI Taxonomy" id="119000"/>
    <lineage>
        <taxon>Bacteria</taxon>
        <taxon>Pseudomonadati</taxon>
        <taxon>Pseudomonadota</taxon>
        <taxon>Gammaproteobacteria</taxon>
        <taxon>Oceanospirillales</taxon>
        <taxon>Halomonadaceae</taxon>
        <taxon>Modicisalibacter</taxon>
    </lineage>
</organism>
<sequence>MTTPRLRLGIAGLGRGFMLLLPTLAAHPGIRLVAAADPREDARRQFAADFAAATYAEIAELCADPDVEAVYIATPHQFHREHVELAAAHGKHVLVEKPMALSLADCQAMIAAMRRAGRWLMVGHSHSFDAPYLRTRELIDSGDFGAVRMIQALNFTDFLYRPRRPEELDTTRGGGVVFSQAAHQVDIVRLLGGGRATSVRAITGSWDAARPTEGAYGVLLNFDNGAFANLTYSGFAHFDSDEFCGWSGELGQPRDPHQYGRARAQLAQVHSAEEEAALKNTRTYGAGLSLANSGLEGITHNHFGFVVVACDRADLRPSPQGVQVYADTRRYLEALPPPAIPRREVLDELIDAVRHDRAPIHSGEWGLATMEVCLGMLESAATGRDVALSRQVGLPQHAALR</sequence>
<evidence type="ECO:0000259" key="2">
    <source>
        <dbReference type="Pfam" id="PF01408"/>
    </source>
</evidence>
<evidence type="ECO:0000313" key="4">
    <source>
        <dbReference type="EMBL" id="SDL40003.1"/>
    </source>
</evidence>
<accession>A0A1G9JT08</accession>
<keyword evidence="5" id="KW-1185">Reference proteome</keyword>
<dbReference type="Pfam" id="PF01408">
    <property type="entry name" value="GFO_IDH_MocA"/>
    <property type="match status" value="1"/>
</dbReference>
<proteinExistence type="predicted"/>
<dbReference type="Pfam" id="PF22725">
    <property type="entry name" value="GFO_IDH_MocA_C3"/>
    <property type="match status" value="1"/>
</dbReference>
<dbReference type="PANTHER" id="PTHR43818:SF11">
    <property type="entry name" value="BCDNA.GH03377"/>
    <property type="match status" value="1"/>
</dbReference>
<dbReference type="InterPro" id="IPR036291">
    <property type="entry name" value="NAD(P)-bd_dom_sf"/>
</dbReference>
<feature type="domain" description="GFO/IDH/MocA-like oxidoreductase" evidence="3">
    <location>
        <begin position="132"/>
        <end position="241"/>
    </location>
</feature>
<dbReference type="PANTHER" id="PTHR43818">
    <property type="entry name" value="BCDNA.GH03377"/>
    <property type="match status" value="1"/>
</dbReference>
<dbReference type="STRING" id="119000.SAMN05661010_01587"/>
<dbReference type="Proteomes" id="UP000198654">
    <property type="component" value="Unassembled WGS sequence"/>
</dbReference>
<dbReference type="InterPro" id="IPR000683">
    <property type="entry name" value="Gfo/Idh/MocA-like_OxRdtase_N"/>
</dbReference>
<feature type="domain" description="Gfo/Idh/MocA-like oxidoreductase N-terminal" evidence="2">
    <location>
        <begin position="7"/>
        <end position="124"/>
    </location>
</feature>
<dbReference type="GO" id="GO:0016491">
    <property type="term" value="F:oxidoreductase activity"/>
    <property type="evidence" value="ECO:0007669"/>
    <property type="project" value="UniProtKB-KW"/>
</dbReference>
<evidence type="ECO:0000256" key="1">
    <source>
        <dbReference type="ARBA" id="ARBA00023002"/>
    </source>
</evidence>
<dbReference type="RefSeq" id="WP_089727289.1">
    <property type="nucleotide sequence ID" value="NZ_FNGI01000003.1"/>
</dbReference>
<dbReference type="EMBL" id="FNGI01000003">
    <property type="protein sequence ID" value="SDL40003.1"/>
    <property type="molecule type" value="Genomic_DNA"/>
</dbReference>
<evidence type="ECO:0000313" key="5">
    <source>
        <dbReference type="Proteomes" id="UP000198654"/>
    </source>
</evidence>